<accession>A0A2H9TGQ3</accession>
<reference evidence="18 19" key="1">
    <citation type="submission" date="2016-10" db="EMBL/GenBank/DDBJ databases">
        <title>The genome of Paramicrosporidium saccamoebae is the missing link in understanding Cryptomycota and Microsporidia evolution.</title>
        <authorList>
            <person name="Quandt C.A."/>
            <person name="Beaudet D."/>
            <person name="Corsaro D."/>
            <person name="Michel R."/>
            <person name="Corradi N."/>
            <person name="James T."/>
        </authorList>
    </citation>
    <scope>NUCLEOTIDE SEQUENCE [LARGE SCALE GENOMIC DNA]</scope>
    <source>
        <strain evidence="18 19">KSL3</strain>
    </source>
</reference>
<dbReference type="Pfam" id="PF20511">
    <property type="entry name" value="PMI_typeI_cat"/>
    <property type="match status" value="2"/>
</dbReference>
<dbReference type="PIRSF" id="PIRSF001480">
    <property type="entry name" value="Mannose-6-phosphate_isomerase"/>
    <property type="match status" value="1"/>
</dbReference>
<dbReference type="InterPro" id="IPR001250">
    <property type="entry name" value="Man6P_Isoase-1"/>
</dbReference>
<dbReference type="InterPro" id="IPR011051">
    <property type="entry name" value="RmlC_Cupin_sf"/>
</dbReference>
<keyword evidence="8 11" id="KW-0862">Zinc</keyword>
<evidence type="ECO:0000259" key="15">
    <source>
        <dbReference type="Pfam" id="PF01238"/>
    </source>
</evidence>
<feature type="domain" description="Phosphomannose isomerase type I catalytic" evidence="16">
    <location>
        <begin position="13"/>
        <end position="51"/>
    </location>
</feature>
<gene>
    <name evidence="18" type="ORF">PSACC_03284</name>
</gene>
<feature type="binding site" evidence="11">
    <location>
        <position position="246"/>
    </location>
    <ligand>
        <name>Zn(2+)</name>
        <dbReference type="ChEBI" id="CHEBI:29105"/>
    </ligand>
</feature>
<evidence type="ECO:0000256" key="11">
    <source>
        <dbReference type="PIRSR" id="PIRSR001480-2"/>
    </source>
</evidence>
<evidence type="ECO:0000256" key="10">
    <source>
        <dbReference type="PIRSR" id="PIRSR001480-1"/>
    </source>
</evidence>
<dbReference type="GO" id="GO:0008270">
    <property type="term" value="F:zinc ion binding"/>
    <property type="evidence" value="ECO:0007669"/>
    <property type="project" value="InterPro"/>
</dbReference>
<keyword evidence="9 12" id="KW-0413">Isomerase</keyword>
<organism evidence="18 19">
    <name type="scientific">Paramicrosporidium saccamoebae</name>
    <dbReference type="NCBI Taxonomy" id="1246581"/>
    <lineage>
        <taxon>Eukaryota</taxon>
        <taxon>Fungi</taxon>
        <taxon>Fungi incertae sedis</taxon>
        <taxon>Cryptomycota</taxon>
        <taxon>Cryptomycota incertae sedis</taxon>
        <taxon>Paramicrosporidium</taxon>
    </lineage>
</organism>
<evidence type="ECO:0000313" key="19">
    <source>
        <dbReference type="Proteomes" id="UP000240830"/>
    </source>
</evidence>
<dbReference type="EC" id="5.3.1.8" evidence="5 12"/>
<evidence type="ECO:0000256" key="3">
    <source>
        <dbReference type="ARBA" id="ARBA00004666"/>
    </source>
</evidence>
<dbReference type="PANTHER" id="PTHR10309:SF0">
    <property type="entry name" value="MANNOSE-6-PHOSPHATE ISOMERASE"/>
    <property type="match status" value="1"/>
</dbReference>
<dbReference type="PRINTS" id="PR00714">
    <property type="entry name" value="MAN6PISMRASE"/>
</dbReference>
<dbReference type="CDD" id="cd07011">
    <property type="entry name" value="cupin_PMI_type_I_N"/>
    <property type="match status" value="1"/>
</dbReference>
<comment type="catalytic activity">
    <reaction evidence="1 12">
        <text>D-mannose 6-phosphate = D-fructose 6-phosphate</text>
        <dbReference type="Rhea" id="RHEA:12356"/>
        <dbReference type="ChEBI" id="CHEBI:58735"/>
        <dbReference type="ChEBI" id="CHEBI:61527"/>
        <dbReference type="EC" id="5.3.1.8"/>
    </reaction>
</comment>
<dbReference type="GO" id="GO:0004476">
    <property type="term" value="F:mannose-6-phosphate isomerase activity"/>
    <property type="evidence" value="ECO:0007669"/>
    <property type="project" value="UniProtKB-EC"/>
</dbReference>
<feature type="domain" description="Phosphomannose isomerase type I helical insertion" evidence="17">
    <location>
        <begin position="143"/>
        <end position="227"/>
    </location>
</feature>
<dbReference type="SUPFAM" id="SSF51182">
    <property type="entry name" value="RmlC-like cupins"/>
    <property type="match status" value="1"/>
</dbReference>
<dbReference type="PANTHER" id="PTHR10309">
    <property type="entry name" value="MANNOSE-6-PHOSPHATE ISOMERASE"/>
    <property type="match status" value="1"/>
</dbReference>
<evidence type="ECO:0000259" key="16">
    <source>
        <dbReference type="Pfam" id="PF20511"/>
    </source>
</evidence>
<protein>
    <recommendedName>
        <fullName evidence="6 12">Mannose-6-phosphate isomerase</fullName>
        <ecNumber evidence="5 12">5.3.1.8</ecNumber>
    </recommendedName>
</protein>
<evidence type="ECO:0000256" key="12">
    <source>
        <dbReference type="RuleBase" id="RU000611"/>
    </source>
</evidence>
<comment type="function">
    <text evidence="2">Involved in the synthesis of the GDP-mannose and dolichol-phosphate-mannose required for a number of critical mannosyl transfer reactions.</text>
</comment>
<evidence type="ECO:0000256" key="6">
    <source>
        <dbReference type="ARBA" id="ARBA00018236"/>
    </source>
</evidence>
<dbReference type="GO" id="GO:0009298">
    <property type="term" value="P:GDP-mannose biosynthetic process"/>
    <property type="evidence" value="ECO:0007669"/>
    <property type="project" value="UniProtKB-UniPathway"/>
</dbReference>
<evidence type="ECO:0000256" key="14">
    <source>
        <dbReference type="RuleBase" id="RU004248"/>
    </source>
</evidence>
<comment type="similarity">
    <text evidence="4 13">Belongs to the mannose-6-phosphate isomerase type 1 family.</text>
</comment>
<feature type="binding site" evidence="11">
    <location>
        <position position="85"/>
    </location>
    <ligand>
        <name>Zn(2+)</name>
        <dbReference type="ChEBI" id="CHEBI:29105"/>
    </ligand>
</feature>
<evidence type="ECO:0000313" key="18">
    <source>
        <dbReference type="EMBL" id="PJF16906.1"/>
    </source>
</evidence>
<evidence type="ECO:0000256" key="13">
    <source>
        <dbReference type="RuleBase" id="RU004189"/>
    </source>
</evidence>
<evidence type="ECO:0000256" key="9">
    <source>
        <dbReference type="ARBA" id="ARBA00023235"/>
    </source>
</evidence>
<dbReference type="OrthoDB" id="6605218at2759"/>
<dbReference type="GO" id="GO:0005829">
    <property type="term" value="C:cytosol"/>
    <property type="evidence" value="ECO:0007669"/>
    <property type="project" value="TreeGrafter"/>
</dbReference>
<dbReference type="Proteomes" id="UP000240830">
    <property type="component" value="Unassembled WGS sequence"/>
</dbReference>
<evidence type="ECO:0000256" key="8">
    <source>
        <dbReference type="ARBA" id="ARBA00022833"/>
    </source>
</evidence>
<dbReference type="InterPro" id="IPR018050">
    <property type="entry name" value="Pmannose_isomerase-type1_CS"/>
</dbReference>
<proteinExistence type="inferred from homology"/>
<evidence type="ECO:0000256" key="7">
    <source>
        <dbReference type="ARBA" id="ARBA00022723"/>
    </source>
</evidence>
<feature type="binding site" evidence="11">
    <location>
        <position position="83"/>
    </location>
    <ligand>
        <name>Zn(2+)</name>
        <dbReference type="ChEBI" id="CHEBI:29105"/>
    </ligand>
</feature>
<dbReference type="STRING" id="1246581.A0A2H9TGQ3"/>
<feature type="active site" evidence="10">
    <location>
        <position position="265"/>
    </location>
</feature>
<dbReference type="AlphaFoldDB" id="A0A2H9TGQ3"/>
<dbReference type="Gene3D" id="2.60.120.10">
    <property type="entry name" value="Jelly Rolls"/>
    <property type="match status" value="2"/>
</dbReference>
<dbReference type="UniPathway" id="UPA00126">
    <property type="reaction ID" value="UER00423"/>
</dbReference>
<keyword evidence="7 11" id="KW-0479">Metal-binding</keyword>
<dbReference type="EMBL" id="MTSL01000203">
    <property type="protein sequence ID" value="PJF16906.1"/>
    <property type="molecule type" value="Genomic_DNA"/>
</dbReference>
<dbReference type="GO" id="GO:0005975">
    <property type="term" value="P:carbohydrate metabolic process"/>
    <property type="evidence" value="ECO:0007669"/>
    <property type="project" value="InterPro"/>
</dbReference>
<dbReference type="InterPro" id="IPR046457">
    <property type="entry name" value="PMI_typeI_cat"/>
</dbReference>
<feature type="binding site" evidence="11">
    <location>
        <position position="110"/>
    </location>
    <ligand>
        <name>Zn(2+)</name>
        <dbReference type="ChEBI" id="CHEBI:29105"/>
    </ligand>
</feature>
<dbReference type="InterPro" id="IPR016305">
    <property type="entry name" value="Mannose-6-P_Isomerase"/>
</dbReference>
<evidence type="ECO:0000256" key="1">
    <source>
        <dbReference type="ARBA" id="ARBA00000757"/>
    </source>
</evidence>
<dbReference type="FunFam" id="1.10.441.10:FF:000001">
    <property type="entry name" value="Mannose-6-phosphate isomerase"/>
    <property type="match status" value="1"/>
</dbReference>
<feature type="domain" description="Phosphomannose isomerase type I catalytic" evidence="16">
    <location>
        <begin position="66"/>
        <end position="127"/>
    </location>
</feature>
<comment type="pathway">
    <text evidence="3 14">Nucleotide-sugar biosynthesis; GDP-alpha-D-mannose biosynthesis; alpha-D-mannose 1-phosphate from D-fructose 6-phosphate: step 1/2.</text>
</comment>
<evidence type="ECO:0000256" key="2">
    <source>
        <dbReference type="ARBA" id="ARBA00002564"/>
    </source>
</evidence>
<comment type="caution">
    <text evidence="18">The sequence shown here is derived from an EMBL/GenBank/DDBJ whole genome shotgun (WGS) entry which is preliminary data.</text>
</comment>
<evidence type="ECO:0000256" key="4">
    <source>
        <dbReference type="ARBA" id="ARBA00010772"/>
    </source>
</evidence>
<dbReference type="NCBIfam" id="TIGR00218">
    <property type="entry name" value="manA"/>
    <property type="match status" value="1"/>
</dbReference>
<dbReference type="PROSITE" id="PS00965">
    <property type="entry name" value="PMI_I_1"/>
    <property type="match status" value="1"/>
</dbReference>
<dbReference type="PROSITE" id="PS00966">
    <property type="entry name" value="PMI_I_2"/>
    <property type="match status" value="1"/>
</dbReference>
<comment type="cofactor">
    <cofactor evidence="11 12">
        <name>Zn(2+)</name>
        <dbReference type="ChEBI" id="CHEBI:29105"/>
    </cofactor>
    <text evidence="11 12">Binds 1 zinc ion per subunit.</text>
</comment>
<dbReference type="Pfam" id="PF01238">
    <property type="entry name" value="PMI_typeI_C"/>
    <property type="match status" value="1"/>
</dbReference>
<dbReference type="InterPro" id="IPR046458">
    <property type="entry name" value="PMI_typeI_hel"/>
</dbReference>
<keyword evidence="19" id="KW-1185">Reference proteome</keyword>
<evidence type="ECO:0000259" key="17">
    <source>
        <dbReference type="Pfam" id="PF20512"/>
    </source>
</evidence>
<dbReference type="Pfam" id="PF20512">
    <property type="entry name" value="PMI_typeI_hel"/>
    <property type="match status" value="1"/>
</dbReference>
<dbReference type="InterPro" id="IPR046456">
    <property type="entry name" value="PMI_typeI_C"/>
</dbReference>
<sequence>MVVATESSVCEVVAAVQNYEWGLLGSNSLVAKISAKNSDQQIDESKPYAETTSPMVLPAILLILADLPFLFKILSVGKALSIQAHPDIELAKKLHAKDPKNYRDPNHKPEMTIALTIFEALCGFRPLAAIVENLANVPELNNLVDIETVTALKAVVKSNDSEAQKTALKNFFAKFIAADKEIVCEQINAFVSRLTSINRKTTELEELCLRLNSQYPEEVGCFCVFLLNYITLTPGEAVFLAANEPHAYLSGECIECMALSDNVVRAGLTPKFRDMETLVEMLTYKTYDPKELAMKPKQLTEKSVLYKPPVPEFAVIKTDLVLGDEEKLKTGGSEEILLCIKGELALKTGTLEQSVKTGSILLLGKKEEYALACQSSDALLFRAFAQTN</sequence>
<name>A0A2H9TGQ3_9FUNG</name>
<feature type="domain" description="Phosphomannose isomerase type I C-terminal" evidence="15">
    <location>
        <begin position="303"/>
        <end position="349"/>
    </location>
</feature>
<dbReference type="InterPro" id="IPR014710">
    <property type="entry name" value="RmlC-like_jellyroll"/>
</dbReference>
<dbReference type="Gene3D" id="1.10.441.10">
    <property type="entry name" value="Phosphomannose Isomerase, domain 2"/>
    <property type="match status" value="1"/>
</dbReference>
<evidence type="ECO:0000256" key="5">
    <source>
        <dbReference type="ARBA" id="ARBA00011956"/>
    </source>
</evidence>